<organism evidence="4 5">
    <name type="scientific">Variovorax paradoxus</name>
    <dbReference type="NCBI Taxonomy" id="34073"/>
    <lineage>
        <taxon>Bacteria</taxon>
        <taxon>Pseudomonadati</taxon>
        <taxon>Pseudomonadota</taxon>
        <taxon>Betaproteobacteria</taxon>
        <taxon>Burkholderiales</taxon>
        <taxon>Comamonadaceae</taxon>
        <taxon>Variovorax</taxon>
    </lineage>
</organism>
<dbReference type="InterPro" id="IPR042208">
    <property type="entry name" value="D-ser_dehydrat-like_sf"/>
</dbReference>
<dbReference type="Gene3D" id="2.40.37.20">
    <property type="entry name" value="D-serine dehydratase-like domain"/>
    <property type="match status" value="1"/>
</dbReference>
<dbReference type="InterPro" id="IPR051466">
    <property type="entry name" value="D-amino_acid_metab_enzyme"/>
</dbReference>
<dbReference type="Pfam" id="PF01168">
    <property type="entry name" value="Ala_racemase_N"/>
    <property type="match status" value="1"/>
</dbReference>
<proteinExistence type="inferred from homology"/>
<evidence type="ECO:0000256" key="1">
    <source>
        <dbReference type="ARBA" id="ARBA00005323"/>
    </source>
</evidence>
<dbReference type="Proteomes" id="UP000425817">
    <property type="component" value="Chromosome"/>
</dbReference>
<evidence type="ECO:0000256" key="2">
    <source>
        <dbReference type="ARBA" id="ARBA00023239"/>
    </source>
</evidence>
<evidence type="ECO:0000313" key="4">
    <source>
        <dbReference type="EMBL" id="QGW81187.1"/>
    </source>
</evidence>
<feature type="domain" description="D-serine dehydratase-like" evidence="3">
    <location>
        <begin position="324"/>
        <end position="426"/>
    </location>
</feature>
<evidence type="ECO:0000313" key="5">
    <source>
        <dbReference type="Proteomes" id="UP000425817"/>
    </source>
</evidence>
<dbReference type="GO" id="GO:0016829">
    <property type="term" value="F:lyase activity"/>
    <property type="evidence" value="ECO:0007669"/>
    <property type="project" value="UniProtKB-KW"/>
</dbReference>
<dbReference type="InterPro" id="IPR026956">
    <property type="entry name" value="D-ser_dehydrat-like_dom"/>
</dbReference>
<dbReference type="PANTHER" id="PTHR28004:SF8">
    <property type="entry name" value="D-SERINE DEAMINASE"/>
    <property type="match status" value="1"/>
</dbReference>
<accession>A0A6I6HIL4</accession>
<name>A0A6I6HIL4_VARPD</name>
<dbReference type="CDD" id="cd06818">
    <property type="entry name" value="PLPDE_III_cryptic_DSD"/>
    <property type="match status" value="1"/>
</dbReference>
<reference evidence="4 5" key="1">
    <citation type="submission" date="2019-12" db="EMBL/GenBank/DDBJ databases">
        <title>Hybrid Genome Assemblies of two High G+C Isolates from Undergraduate Microbiology Courses.</title>
        <authorList>
            <person name="Ne Ville C.J."/>
            <person name="Enright D."/>
            <person name="Hernandez I."/>
            <person name="Dodsworth J."/>
            <person name="Orwin P.M."/>
        </authorList>
    </citation>
    <scope>NUCLEOTIDE SEQUENCE [LARGE SCALE GENOMIC DNA]</scope>
    <source>
        <strain evidence="4 5">CSUSB</strain>
    </source>
</reference>
<dbReference type="InterPro" id="IPR001608">
    <property type="entry name" value="Ala_racemase_N"/>
</dbReference>
<sequence>MTMTDITAAADNNDFNDPLLGSNFKGYPRTQPPRRRSEVGAAGWNVLAGDLPLPLAVLKREALEHNLAWMQSRVREWGIDLAPHGKTTMSPQLFQRQLDAGAWGLTFATVTQLAVGVAAGARRTLIANQVVSDEDLAGIQLLLHAHADLRVVFLVDSLAQLALIEDWSKRHPESVPFDVMLEIGVEGARTGCRTHEEAVALATRLSASDAVKLVGIETYEGQGATGASEPDAAYATTLMDRVEAIARHCDAQQLFETNEVLVSAGGSAIFDLVAGRLKPALGSPVRGLLRSGCYVTHDHGFYKRMVSAVDERLGCDCGESLRPAMEVWATVQSRPEPGLAILAVGKRDISFDLSMPVPIARAPRGMLEAQAVPAGWKITALNDQHAYLRWDASEEAQAPVVGDRVGLGISHPCTTFDKWHWMPVVEENYRVSDAVAMHF</sequence>
<dbReference type="RefSeq" id="WP_157612600.1">
    <property type="nucleotide sequence ID" value="NZ_CP046622.1"/>
</dbReference>
<dbReference type="SUPFAM" id="SSF51419">
    <property type="entry name" value="PLP-binding barrel"/>
    <property type="match status" value="1"/>
</dbReference>
<dbReference type="AlphaFoldDB" id="A0A6I6HIL4"/>
<comment type="similarity">
    <text evidence="1">Belongs to the DSD1 family.</text>
</comment>
<gene>
    <name evidence="4" type="ORF">GOQ09_06165</name>
</gene>
<dbReference type="OrthoDB" id="9811417at2"/>
<dbReference type="SMART" id="SM01119">
    <property type="entry name" value="D-ser_dehydrat"/>
    <property type="match status" value="1"/>
</dbReference>
<dbReference type="EMBL" id="CP046622">
    <property type="protein sequence ID" value="QGW81187.1"/>
    <property type="molecule type" value="Genomic_DNA"/>
</dbReference>
<dbReference type="PANTHER" id="PTHR28004">
    <property type="entry name" value="ZGC:162816-RELATED"/>
    <property type="match status" value="1"/>
</dbReference>
<protein>
    <submittedName>
        <fullName evidence="4">Amino acid deaminase</fullName>
    </submittedName>
</protein>
<dbReference type="Pfam" id="PF14031">
    <property type="entry name" value="D-ser_dehydrat"/>
    <property type="match status" value="1"/>
</dbReference>
<evidence type="ECO:0000259" key="3">
    <source>
        <dbReference type="SMART" id="SM01119"/>
    </source>
</evidence>
<dbReference type="InterPro" id="IPR029066">
    <property type="entry name" value="PLP-binding_barrel"/>
</dbReference>
<keyword evidence="2" id="KW-0456">Lyase</keyword>
<dbReference type="Gene3D" id="3.20.20.10">
    <property type="entry name" value="Alanine racemase"/>
    <property type="match status" value="1"/>
</dbReference>